<feature type="compositionally biased region" description="Pro residues" evidence="1">
    <location>
        <begin position="369"/>
        <end position="386"/>
    </location>
</feature>
<keyword evidence="2" id="KW-0472">Membrane</keyword>
<accession>A0A8H1LL72</accession>
<dbReference type="EMBL" id="RCIY01000046">
    <property type="protein sequence ID" value="TGG84710.1"/>
    <property type="molecule type" value="Genomic_DNA"/>
</dbReference>
<evidence type="ECO:0000256" key="1">
    <source>
        <dbReference type="SAM" id="MobiDB-lite"/>
    </source>
</evidence>
<comment type="caution">
    <text evidence="3">The sequence shown here is derived from an EMBL/GenBank/DDBJ whole genome shotgun (WGS) entry which is preliminary data.</text>
</comment>
<name>A0A8H1LL72_9ACTN</name>
<gene>
    <name evidence="3" type="ORF">D8771_12790</name>
</gene>
<sequence>MTTHNGRGQDGTSGSAGDSLPASTTPYEGVVLPANGEPWTPQQQRQVQAERDRVQPPAGRPWGDPWGPGAQPAPGLPPQEGPDYWGPPQSTDGTAAGPLLDTGTSGGGSGALVPGGAHDGPPHAQPLPPEGTPARPPHPPSVPPVPGTAPGAQAPPYPGAMPPAAPPHPGPGPMPPQPAGGPGPLPQPGAAPGQHGPHAWPQPDGAAPRPPEQPAAYQGPPAASPQPEVQQLPQQPGGMPGGIDSDATQLFPPFPAGDPHGAVPPGAEDGTQLLPPQPGGPVGSPDSEATQYLPPVADAPDSAAEATQVMSPVPPADGEPDGKGPLPEFENLFRSDSRSSGPGAPPAGPRAGDEPGSTQSLPVFDEAAAPPPAPPRGGYGYPPPGAAPRGGYGYPQQPPQPGGYGYPQPGSQQHEQPAGGRAAARRGGDRGRRGVPTGVLVGGGLAGVAAIGLVVGLLMADSGGGKPAGDKPQASTEPAGEKASPPPDPAEEQAKKLDALLADSNNSRSAVVRSVENIRTCKALDKAATDLRTAAEQRTGLVRRLDELKTDKIPDSGRLNAALKSAWKASASADNHYAAWADQVAGKKGCHKGKARHTRHTVLGNRASGTATTAKKQAAELWNPTARKYGLTERQFGQL</sequence>
<dbReference type="AlphaFoldDB" id="A0A8H1LL72"/>
<dbReference type="RefSeq" id="WP_037613375.1">
    <property type="nucleotide sequence ID" value="NZ_BNEJ01000020.1"/>
</dbReference>
<keyword evidence="2" id="KW-0812">Transmembrane</keyword>
<feature type="compositionally biased region" description="Low complexity" evidence="1">
    <location>
        <begin position="190"/>
        <end position="201"/>
    </location>
</feature>
<feature type="compositionally biased region" description="Pro residues" evidence="1">
    <location>
        <begin position="123"/>
        <end position="189"/>
    </location>
</feature>
<protein>
    <submittedName>
        <fullName evidence="3">Uncharacterized protein</fullName>
    </submittedName>
</protein>
<feature type="region of interest" description="Disordered" evidence="1">
    <location>
        <begin position="1"/>
        <end position="441"/>
    </location>
</feature>
<reference evidence="3 4" key="1">
    <citation type="submission" date="2018-10" db="EMBL/GenBank/DDBJ databases">
        <title>Isolation of pseudouridimycin from Streptomyces albus DSM 40763.</title>
        <authorList>
            <person name="Rosenqvist P."/>
            <person name="Metsae-Ketelae M."/>
            <person name="Virta P."/>
        </authorList>
    </citation>
    <scope>NUCLEOTIDE SEQUENCE [LARGE SCALE GENOMIC DNA]</scope>
    <source>
        <strain evidence="3 4">DSM 40763</strain>
    </source>
</reference>
<feature type="compositionally biased region" description="Low complexity" evidence="1">
    <location>
        <begin position="225"/>
        <end position="237"/>
    </location>
</feature>
<dbReference type="GeneID" id="84311320"/>
<feature type="compositionally biased region" description="Low complexity" evidence="1">
    <location>
        <begin position="406"/>
        <end position="422"/>
    </location>
</feature>
<proteinExistence type="predicted"/>
<dbReference type="Proteomes" id="UP000298111">
    <property type="component" value="Unassembled WGS sequence"/>
</dbReference>
<feature type="region of interest" description="Disordered" evidence="1">
    <location>
        <begin position="463"/>
        <end position="492"/>
    </location>
</feature>
<feature type="transmembrane region" description="Helical" evidence="2">
    <location>
        <begin position="439"/>
        <end position="460"/>
    </location>
</feature>
<evidence type="ECO:0000256" key="2">
    <source>
        <dbReference type="SAM" id="Phobius"/>
    </source>
</evidence>
<feature type="compositionally biased region" description="Polar residues" evidence="1">
    <location>
        <begin position="1"/>
        <end position="26"/>
    </location>
</feature>
<evidence type="ECO:0000313" key="4">
    <source>
        <dbReference type="Proteomes" id="UP000298111"/>
    </source>
</evidence>
<organism evidence="3 4">
    <name type="scientific">Streptomyces albus</name>
    <dbReference type="NCBI Taxonomy" id="1888"/>
    <lineage>
        <taxon>Bacteria</taxon>
        <taxon>Bacillati</taxon>
        <taxon>Actinomycetota</taxon>
        <taxon>Actinomycetes</taxon>
        <taxon>Kitasatosporales</taxon>
        <taxon>Streptomycetaceae</taxon>
        <taxon>Streptomyces</taxon>
    </lineage>
</organism>
<evidence type="ECO:0000313" key="3">
    <source>
        <dbReference type="EMBL" id="TGG84710.1"/>
    </source>
</evidence>
<keyword evidence="2" id="KW-1133">Transmembrane helix</keyword>
<feature type="compositionally biased region" description="Low complexity" evidence="1">
    <location>
        <begin position="61"/>
        <end position="73"/>
    </location>
</feature>